<evidence type="ECO:0000313" key="1">
    <source>
        <dbReference type="EMBL" id="KAI6093071.1"/>
    </source>
</evidence>
<evidence type="ECO:0000313" key="2">
    <source>
        <dbReference type="Proteomes" id="UP001497680"/>
    </source>
</evidence>
<protein>
    <submittedName>
        <fullName evidence="1">Alpha/beta-hydrolase</fullName>
    </submittedName>
</protein>
<comment type="caution">
    <text evidence="1">The sequence shown here is derived from an EMBL/GenBank/DDBJ whole genome shotgun (WGS) entry which is preliminary data.</text>
</comment>
<proteinExistence type="predicted"/>
<accession>A0ACC0DJZ6</accession>
<organism evidence="1 2">
    <name type="scientific">Hypoxylon rubiginosum</name>
    <dbReference type="NCBI Taxonomy" id="110542"/>
    <lineage>
        <taxon>Eukaryota</taxon>
        <taxon>Fungi</taxon>
        <taxon>Dikarya</taxon>
        <taxon>Ascomycota</taxon>
        <taxon>Pezizomycotina</taxon>
        <taxon>Sordariomycetes</taxon>
        <taxon>Xylariomycetidae</taxon>
        <taxon>Xylariales</taxon>
        <taxon>Hypoxylaceae</taxon>
        <taxon>Hypoxylon</taxon>
    </lineage>
</organism>
<sequence length="309" mass="33870">MAGVKIVEGTFQVGDVNLFTKSWLPEGPTKAKLIMIHGFSDHIGRYYDLFPSLARRGVAVYGFDQRGWGRSVRAPSERGRSGPTATVLKDIVAFARTKVLPVEPAGVPVFVYGHSMGGGEVLTLASTREHADLTSRIRGWVLEAPFLGFAPSVRPYWLTVASGRLAARVVPNLQLVKPVPPEHLSRDVAVQKSIAADALMHNTGTLEGLAGMIDRAEFLTSGKLTLNPGVRSVFLAHGTADMVTSFESVKGWWDRQKLEDGRFKAYEGFYHQLHAEPGKEGFYQDVGDWILERCDDVDLKGSAPPEPKL</sequence>
<keyword evidence="2" id="KW-1185">Reference proteome</keyword>
<reference evidence="1 2" key="1">
    <citation type="journal article" date="2022" name="New Phytol.">
        <title>Ecological generalism drives hyperdiversity of secondary metabolite gene clusters in xylarialean endophytes.</title>
        <authorList>
            <person name="Franco M.E.E."/>
            <person name="Wisecaver J.H."/>
            <person name="Arnold A.E."/>
            <person name="Ju Y.M."/>
            <person name="Slot J.C."/>
            <person name="Ahrendt S."/>
            <person name="Moore L.P."/>
            <person name="Eastman K.E."/>
            <person name="Scott K."/>
            <person name="Konkel Z."/>
            <person name="Mondo S.J."/>
            <person name="Kuo A."/>
            <person name="Hayes R.D."/>
            <person name="Haridas S."/>
            <person name="Andreopoulos B."/>
            <person name="Riley R."/>
            <person name="LaButti K."/>
            <person name="Pangilinan J."/>
            <person name="Lipzen A."/>
            <person name="Amirebrahimi M."/>
            <person name="Yan J."/>
            <person name="Adam C."/>
            <person name="Keymanesh K."/>
            <person name="Ng V."/>
            <person name="Louie K."/>
            <person name="Northen T."/>
            <person name="Drula E."/>
            <person name="Henrissat B."/>
            <person name="Hsieh H.M."/>
            <person name="Youens-Clark K."/>
            <person name="Lutzoni F."/>
            <person name="Miadlikowska J."/>
            <person name="Eastwood D.C."/>
            <person name="Hamelin R.C."/>
            <person name="Grigoriev I.V."/>
            <person name="U'Ren J.M."/>
        </authorList>
    </citation>
    <scope>NUCLEOTIDE SEQUENCE [LARGE SCALE GENOMIC DNA]</scope>
    <source>
        <strain evidence="1 2">ER1909</strain>
    </source>
</reference>
<dbReference type="EMBL" id="MU394281">
    <property type="protein sequence ID" value="KAI6093071.1"/>
    <property type="molecule type" value="Genomic_DNA"/>
</dbReference>
<gene>
    <name evidence="1" type="ORF">F4821DRAFT_266554</name>
</gene>
<dbReference type="Proteomes" id="UP001497680">
    <property type="component" value="Unassembled WGS sequence"/>
</dbReference>
<name>A0ACC0DJZ6_9PEZI</name>